<evidence type="ECO:0000256" key="1">
    <source>
        <dbReference type="SAM" id="MobiDB-lite"/>
    </source>
</evidence>
<dbReference type="EMBL" id="LR824536">
    <property type="protein sequence ID" value="CAH1644624.1"/>
    <property type="molecule type" value="Genomic_DNA"/>
</dbReference>
<feature type="compositionally biased region" description="Basic residues" evidence="1">
    <location>
        <begin position="45"/>
        <end position="54"/>
    </location>
</feature>
<organism evidence="2 3">
    <name type="scientific">Spodoptera littoralis</name>
    <name type="common">Egyptian cotton leafworm</name>
    <dbReference type="NCBI Taxonomy" id="7109"/>
    <lineage>
        <taxon>Eukaryota</taxon>
        <taxon>Metazoa</taxon>
        <taxon>Ecdysozoa</taxon>
        <taxon>Arthropoda</taxon>
        <taxon>Hexapoda</taxon>
        <taxon>Insecta</taxon>
        <taxon>Pterygota</taxon>
        <taxon>Neoptera</taxon>
        <taxon>Endopterygota</taxon>
        <taxon>Lepidoptera</taxon>
        <taxon>Glossata</taxon>
        <taxon>Ditrysia</taxon>
        <taxon>Noctuoidea</taxon>
        <taxon>Noctuidae</taxon>
        <taxon>Amphipyrinae</taxon>
        <taxon>Spodoptera</taxon>
    </lineage>
</organism>
<feature type="compositionally biased region" description="Gly residues" evidence="1">
    <location>
        <begin position="59"/>
        <end position="71"/>
    </location>
</feature>
<proteinExistence type="predicted"/>
<accession>A0A9P0IEA4</accession>
<evidence type="ECO:0000313" key="2">
    <source>
        <dbReference type="EMBL" id="CAH1644624.1"/>
    </source>
</evidence>
<dbReference type="Proteomes" id="UP001153321">
    <property type="component" value="Chromosome 5"/>
</dbReference>
<keyword evidence="3" id="KW-1185">Reference proteome</keyword>
<gene>
    <name evidence="2" type="ORF">SPLIT_LOCUS9977</name>
</gene>
<dbReference type="AlphaFoldDB" id="A0A9P0IEA4"/>
<feature type="region of interest" description="Disordered" evidence="1">
    <location>
        <begin position="42"/>
        <end position="89"/>
    </location>
</feature>
<sequence>MLCYRRSSERAQPGRVVAGPHRARAAHHSGVQWAGRVVDLGSARRGARRRRGARHPGAGPLGVGDAAGGAGARPQRRRHQGEAAGSSDPGELRVVLARLLQTLLTGGALCVSETVPCRTRYNGLE</sequence>
<evidence type="ECO:0000313" key="3">
    <source>
        <dbReference type="Proteomes" id="UP001153321"/>
    </source>
</evidence>
<name>A0A9P0IEA4_SPOLI</name>
<feature type="region of interest" description="Disordered" evidence="1">
    <location>
        <begin position="1"/>
        <end position="29"/>
    </location>
</feature>
<reference evidence="2" key="1">
    <citation type="submission" date="2022-02" db="EMBL/GenBank/DDBJ databases">
        <authorList>
            <person name="King R."/>
        </authorList>
    </citation>
    <scope>NUCLEOTIDE SEQUENCE</scope>
</reference>
<protein>
    <submittedName>
        <fullName evidence="2">Uncharacterized protein</fullName>
    </submittedName>
</protein>